<accession>A0ABW4ZJ83</accession>
<reference evidence="3" key="1">
    <citation type="journal article" date="2019" name="Int. J. Syst. Evol. Microbiol.">
        <title>The Global Catalogue of Microorganisms (GCM) 10K type strain sequencing project: providing services to taxonomists for standard genome sequencing and annotation.</title>
        <authorList>
            <consortium name="The Broad Institute Genomics Platform"/>
            <consortium name="The Broad Institute Genome Sequencing Center for Infectious Disease"/>
            <person name="Wu L."/>
            <person name="Ma J."/>
        </authorList>
    </citation>
    <scope>NUCLEOTIDE SEQUENCE [LARGE SCALE GENOMIC DNA]</scope>
    <source>
        <strain evidence="3">KCTC 42217</strain>
    </source>
</reference>
<dbReference type="InterPro" id="IPR003741">
    <property type="entry name" value="LUD_dom"/>
</dbReference>
<feature type="domain" description="LUD" evidence="1">
    <location>
        <begin position="93"/>
        <end position="192"/>
    </location>
</feature>
<protein>
    <submittedName>
        <fullName evidence="2">Lactate utilization protein C</fullName>
    </submittedName>
</protein>
<evidence type="ECO:0000259" key="1">
    <source>
        <dbReference type="Pfam" id="PF02589"/>
    </source>
</evidence>
<dbReference type="Pfam" id="PF02589">
    <property type="entry name" value="LUD_dom"/>
    <property type="match status" value="1"/>
</dbReference>
<evidence type="ECO:0000313" key="2">
    <source>
        <dbReference type="EMBL" id="MFD2162103.1"/>
    </source>
</evidence>
<dbReference type="PANTHER" id="PTHR43682">
    <property type="entry name" value="LACTATE UTILIZATION PROTEIN C"/>
    <property type="match status" value="1"/>
</dbReference>
<organism evidence="2 3">
    <name type="scientific">Paradesertivirga mongoliensis</name>
    <dbReference type="NCBI Taxonomy" id="2100740"/>
    <lineage>
        <taxon>Bacteria</taxon>
        <taxon>Pseudomonadati</taxon>
        <taxon>Bacteroidota</taxon>
        <taxon>Sphingobacteriia</taxon>
        <taxon>Sphingobacteriales</taxon>
        <taxon>Sphingobacteriaceae</taxon>
        <taxon>Paradesertivirga</taxon>
    </lineage>
</organism>
<keyword evidence="3" id="KW-1185">Reference proteome</keyword>
<dbReference type="SUPFAM" id="SSF100950">
    <property type="entry name" value="NagB/RpiA/CoA transferase-like"/>
    <property type="match status" value="1"/>
</dbReference>
<dbReference type="InterPro" id="IPR024185">
    <property type="entry name" value="FTHF_cligase-like_sf"/>
</dbReference>
<dbReference type="Proteomes" id="UP001597387">
    <property type="component" value="Unassembled WGS sequence"/>
</dbReference>
<dbReference type="PANTHER" id="PTHR43682:SF1">
    <property type="entry name" value="LACTATE UTILIZATION PROTEIN C"/>
    <property type="match status" value="1"/>
</dbReference>
<gene>
    <name evidence="2" type="ORF">ACFSJU_06840</name>
</gene>
<dbReference type="EMBL" id="JBHUHZ010000001">
    <property type="protein sequence ID" value="MFD2162103.1"/>
    <property type="molecule type" value="Genomic_DNA"/>
</dbReference>
<comment type="caution">
    <text evidence="2">The sequence shown here is derived from an EMBL/GenBank/DDBJ whole genome shotgun (WGS) entry which is preliminary data.</text>
</comment>
<proteinExistence type="predicted"/>
<dbReference type="InterPro" id="IPR037171">
    <property type="entry name" value="NagB/RpiA_transferase-like"/>
</dbReference>
<name>A0ABW4ZJ83_9SPHI</name>
<sequence>MSSRDKILAAVKASQPQLTELPKVTIPQSAEGLAERFTTVATAIGSKVYEISDLEEIKAIVSAQFNSSSRIISSLPEMQDIAETDIAQFDPHSLENVGLAILKAEIGIAENAAAWVPESNAMQRVLPFITQHLALVISKSSLVPTMHQAYEVIGDRDYGYAAFIAGPSKTADIEQSLVLGAHGPRSMTVFLLK</sequence>
<evidence type="ECO:0000313" key="3">
    <source>
        <dbReference type="Proteomes" id="UP001597387"/>
    </source>
</evidence>
<dbReference type="RefSeq" id="WP_255897842.1">
    <property type="nucleotide sequence ID" value="NZ_JAFMZO010000001.1"/>
</dbReference>
<dbReference type="Gene3D" id="3.40.50.10420">
    <property type="entry name" value="NagB/RpiA/CoA transferase-like"/>
    <property type="match status" value="1"/>
</dbReference>